<reference evidence="1" key="1">
    <citation type="submission" date="2017-12" db="EMBL/GenBank/DDBJ databases">
        <title>Gene loss provides genomic basis for host adaptation in cereal stripe rust fungi.</title>
        <authorList>
            <person name="Xia C."/>
        </authorList>
    </citation>
    <scope>NUCLEOTIDE SEQUENCE [LARGE SCALE GENOMIC DNA]</scope>
    <source>
        <strain evidence="1">93-210</strain>
    </source>
</reference>
<evidence type="ECO:0000313" key="2">
    <source>
        <dbReference type="Proteomes" id="UP000239156"/>
    </source>
</evidence>
<organism evidence="1 2">
    <name type="scientific">Puccinia striiformis</name>
    <dbReference type="NCBI Taxonomy" id="27350"/>
    <lineage>
        <taxon>Eukaryota</taxon>
        <taxon>Fungi</taxon>
        <taxon>Dikarya</taxon>
        <taxon>Basidiomycota</taxon>
        <taxon>Pucciniomycotina</taxon>
        <taxon>Pucciniomycetes</taxon>
        <taxon>Pucciniales</taxon>
        <taxon>Pucciniaceae</taxon>
        <taxon>Puccinia</taxon>
    </lineage>
</organism>
<proteinExistence type="predicted"/>
<feature type="non-terminal residue" evidence="1">
    <location>
        <position position="1"/>
    </location>
</feature>
<sequence>ILIASPNFTDSLCGWAPMSERMLAFYCHKFRWCGDLQEHILCSGRHNYCAACRCDFQFEEARQYHHCVAHQSSFCQFCLAEVKDIHIHNLAIHQRCPICSQLCKDGHAVTDMWKLACRSLLSFFCTKNGLHYDTHGPCDIECPHHACDKHFGTRGELLQHWESKTCKSGINVDWVDSIYKGRDKGNRFIDKNSETTGIQVSNYGDLDATNQFYPQRTAPVQFYEPYQCPSAQCKRGRFHTLSRLTRHLESGACGHQLKADLGKLIDKMPNIVQCL</sequence>
<protein>
    <submittedName>
        <fullName evidence="1">Uncharacterized protein</fullName>
    </submittedName>
</protein>
<name>A0A2S4V9V3_9BASI</name>
<dbReference type="VEuPathDB" id="FungiDB:PSHT_06239"/>
<evidence type="ECO:0000313" key="1">
    <source>
        <dbReference type="EMBL" id="POW06284.1"/>
    </source>
</evidence>
<accession>A0A2S4V9V3</accession>
<keyword evidence="2" id="KW-1185">Reference proteome</keyword>
<dbReference type="VEuPathDB" id="FungiDB:PSTT_09160"/>
<dbReference type="EMBL" id="PKSL01000088">
    <property type="protein sequence ID" value="POW06284.1"/>
    <property type="molecule type" value="Genomic_DNA"/>
</dbReference>
<dbReference type="AlphaFoldDB" id="A0A2S4V9V3"/>
<dbReference type="Proteomes" id="UP000239156">
    <property type="component" value="Unassembled WGS sequence"/>
</dbReference>
<comment type="caution">
    <text evidence="1">The sequence shown here is derived from an EMBL/GenBank/DDBJ whole genome shotgun (WGS) entry which is preliminary data.</text>
</comment>
<gene>
    <name evidence="1" type="ORF">PSTT_09160</name>
</gene>